<dbReference type="OrthoDB" id="9808619at2"/>
<evidence type="ECO:0000256" key="2">
    <source>
        <dbReference type="ARBA" id="ARBA00022448"/>
    </source>
</evidence>
<keyword evidence="2 7" id="KW-0813">Transport</keyword>
<dbReference type="PROSITE" id="PS50928">
    <property type="entry name" value="ABC_TM1"/>
    <property type="match status" value="1"/>
</dbReference>
<keyword evidence="4 7" id="KW-0812">Transmembrane</keyword>
<dbReference type="HOGENOM" id="CLU_016047_1_2_12"/>
<evidence type="ECO:0000256" key="6">
    <source>
        <dbReference type="ARBA" id="ARBA00023136"/>
    </source>
</evidence>
<reference evidence="9 10" key="1">
    <citation type="journal article" date="2010" name="Stand. Genomic Sci.">
        <title>Complete genome sequence of Spirochaeta smaragdinae type strain (SEBR 4228).</title>
        <authorList>
            <person name="Mavromatis K."/>
            <person name="Yasawong M."/>
            <person name="Chertkov O."/>
            <person name="Lapidus A."/>
            <person name="Lucas S."/>
            <person name="Nolan M."/>
            <person name="Del Rio T.G."/>
            <person name="Tice H."/>
            <person name="Cheng J.F."/>
            <person name="Pitluck S."/>
            <person name="Liolios K."/>
            <person name="Ivanova N."/>
            <person name="Tapia R."/>
            <person name="Han C."/>
            <person name="Bruce D."/>
            <person name="Goodwin L."/>
            <person name="Pati A."/>
            <person name="Chen A."/>
            <person name="Palaniappan K."/>
            <person name="Land M."/>
            <person name="Hauser L."/>
            <person name="Chang Y.J."/>
            <person name="Jeffries C.D."/>
            <person name="Detter J.C."/>
            <person name="Rohde M."/>
            <person name="Brambilla E."/>
            <person name="Spring S."/>
            <person name="Goker M."/>
            <person name="Sikorski J."/>
            <person name="Woyke T."/>
            <person name="Bristow J."/>
            <person name="Eisen J.A."/>
            <person name="Markowitz V."/>
            <person name="Hugenholtz P."/>
            <person name="Klenk H.P."/>
            <person name="Kyrpides N.C."/>
        </authorList>
    </citation>
    <scope>NUCLEOTIDE SEQUENCE [LARGE SCALE GENOMIC DNA]</scope>
    <source>
        <strain evidence="10">DSM 11293 / JCM 15392 / SEBR 4228</strain>
    </source>
</reference>
<dbReference type="KEGG" id="ssm:Spirs_0734"/>
<dbReference type="Gene3D" id="1.10.3720.10">
    <property type="entry name" value="MetI-like"/>
    <property type="match status" value="1"/>
</dbReference>
<evidence type="ECO:0000256" key="7">
    <source>
        <dbReference type="RuleBase" id="RU363032"/>
    </source>
</evidence>
<protein>
    <submittedName>
        <fullName evidence="9">Binding-protein-dependent transport systems inner membrane component</fullName>
    </submittedName>
</protein>
<dbReference type="InterPro" id="IPR000515">
    <property type="entry name" value="MetI-like"/>
</dbReference>
<dbReference type="GO" id="GO:0055085">
    <property type="term" value="P:transmembrane transport"/>
    <property type="evidence" value="ECO:0007669"/>
    <property type="project" value="InterPro"/>
</dbReference>
<dbReference type="GO" id="GO:0005886">
    <property type="term" value="C:plasma membrane"/>
    <property type="evidence" value="ECO:0007669"/>
    <property type="project" value="UniProtKB-SubCell"/>
</dbReference>
<feature type="transmembrane region" description="Helical" evidence="7">
    <location>
        <begin position="205"/>
        <end position="227"/>
    </location>
</feature>
<keyword evidence="10" id="KW-1185">Reference proteome</keyword>
<dbReference type="CDD" id="cd06261">
    <property type="entry name" value="TM_PBP2"/>
    <property type="match status" value="1"/>
</dbReference>
<accession>E1RBY9</accession>
<dbReference type="eggNOG" id="COG0395">
    <property type="taxonomic scope" value="Bacteria"/>
</dbReference>
<name>E1RBY9_SEDSS</name>
<proteinExistence type="inferred from homology"/>
<dbReference type="Proteomes" id="UP000002318">
    <property type="component" value="Chromosome"/>
</dbReference>
<evidence type="ECO:0000313" key="9">
    <source>
        <dbReference type="EMBL" id="ADK79869.1"/>
    </source>
</evidence>
<feature type="transmembrane region" description="Helical" evidence="7">
    <location>
        <begin position="134"/>
        <end position="156"/>
    </location>
</feature>
<feature type="transmembrane region" description="Helical" evidence="7">
    <location>
        <begin position="101"/>
        <end position="122"/>
    </location>
</feature>
<dbReference type="AlphaFoldDB" id="E1RBY9"/>
<keyword evidence="5 7" id="KW-1133">Transmembrane helix</keyword>
<comment type="similarity">
    <text evidence="7">Belongs to the binding-protein-dependent transport system permease family.</text>
</comment>
<feature type="transmembrane region" description="Helical" evidence="7">
    <location>
        <begin position="177"/>
        <end position="199"/>
    </location>
</feature>
<dbReference type="PANTHER" id="PTHR32243:SF18">
    <property type="entry name" value="INNER MEMBRANE ABC TRANSPORTER PERMEASE PROTEIN YCJP"/>
    <property type="match status" value="1"/>
</dbReference>
<feature type="domain" description="ABC transmembrane type-1" evidence="8">
    <location>
        <begin position="66"/>
        <end position="255"/>
    </location>
</feature>
<dbReference type="RefSeq" id="WP_013253333.1">
    <property type="nucleotide sequence ID" value="NC_014364.1"/>
</dbReference>
<keyword evidence="6 7" id="KW-0472">Membrane</keyword>
<dbReference type="InterPro" id="IPR050901">
    <property type="entry name" value="BP-dep_ABC_trans_perm"/>
</dbReference>
<evidence type="ECO:0000256" key="5">
    <source>
        <dbReference type="ARBA" id="ARBA00022989"/>
    </source>
</evidence>
<evidence type="ECO:0000256" key="1">
    <source>
        <dbReference type="ARBA" id="ARBA00004651"/>
    </source>
</evidence>
<feature type="transmembrane region" description="Helical" evidence="7">
    <location>
        <begin position="239"/>
        <end position="259"/>
    </location>
</feature>
<dbReference type="EMBL" id="CP002116">
    <property type="protein sequence ID" value="ADK79869.1"/>
    <property type="molecule type" value="Genomic_DNA"/>
</dbReference>
<feature type="transmembrane region" description="Helical" evidence="7">
    <location>
        <begin position="7"/>
        <end position="29"/>
    </location>
</feature>
<sequence>MKKTLRIICYVLVVFICNLPLLATIATSLKTPAQISASPPLLFFKPTLANYAEVLTSPSLHFGTYLRNSFGLALLGTLFSILLALPAAYGMVRHGVGKKFLLPFVTNLRTFPLIIFAIPFYFMFQSVGLLDTVLGLAILSCLINLPLALVVLLSFFQDLPIELEEAAFVDGASTFQTMRMIILPLATTVLASVSVLSFIYAWNEFLFGLILTTKVATPVTVGATFFITSFGIRWGQTAAAITLSILPPMFIGVLSFRYLTKALLSGAIKG</sequence>
<keyword evidence="3" id="KW-1003">Cell membrane</keyword>
<dbReference type="PANTHER" id="PTHR32243">
    <property type="entry name" value="MALTOSE TRANSPORT SYSTEM PERMEASE-RELATED"/>
    <property type="match status" value="1"/>
</dbReference>
<dbReference type="STRING" id="573413.Spirs_0734"/>
<dbReference type="SUPFAM" id="SSF161098">
    <property type="entry name" value="MetI-like"/>
    <property type="match status" value="1"/>
</dbReference>
<evidence type="ECO:0000313" key="10">
    <source>
        <dbReference type="Proteomes" id="UP000002318"/>
    </source>
</evidence>
<gene>
    <name evidence="9" type="ordered locus">Spirs_0734</name>
</gene>
<comment type="subcellular location">
    <subcellularLocation>
        <location evidence="1 7">Cell membrane</location>
        <topology evidence="1 7">Multi-pass membrane protein</topology>
    </subcellularLocation>
</comment>
<feature type="transmembrane region" description="Helical" evidence="7">
    <location>
        <begin position="70"/>
        <end position="89"/>
    </location>
</feature>
<evidence type="ECO:0000256" key="4">
    <source>
        <dbReference type="ARBA" id="ARBA00022692"/>
    </source>
</evidence>
<organism evidence="9 10">
    <name type="scientific">Sediminispirochaeta smaragdinae (strain DSM 11293 / JCM 15392 / SEBR 4228)</name>
    <name type="common">Spirochaeta smaragdinae</name>
    <dbReference type="NCBI Taxonomy" id="573413"/>
    <lineage>
        <taxon>Bacteria</taxon>
        <taxon>Pseudomonadati</taxon>
        <taxon>Spirochaetota</taxon>
        <taxon>Spirochaetia</taxon>
        <taxon>Spirochaetales</taxon>
        <taxon>Spirochaetaceae</taxon>
        <taxon>Sediminispirochaeta</taxon>
    </lineage>
</organism>
<evidence type="ECO:0000256" key="3">
    <source>
        <dbReference type="ARBA" id="ARBA00022475"/>
    </source>
</evidence>
<dbReference type="Pfam" id="PF00528">
    <property type="entry name" value="BPD_transp_1"/>
    <property type="match status" value="1"/>
</dbReference>
<dbReference type="InterPro" id="IPR035906">
    <property type="entry name" value="MetI-like_sf"/>
</dbReference>
<evidence type="ECO:0000259" key="8">
    <source>
        <dbReference type="PROSITE" id="PS50928"/>
    </source>
</evidence>